<keyword evidence="1" id="KW-0175">Coiled coil</keyword>
<evidence type="ECO:0000256" key="1">
    <source>
        <dbReference type="SAM" id="Coils"/>
    </source>
</evidence>
<dbReference type="KEGG" id="vg:28378435"/>
<name>A0A160DGQ4_9CAUD</name>
<protein>
    <submittedName>
        <fullName evidence="2">Uncharacterized protein</fullName>
    </submittedName>
</protein>
<dbReference type="RefSeq" id="YP_009269096.1">
    <property type="nucleotide sequence ID" value="NC_030695.1"/>
</dbReference>
<evidence type="ECO:0000313" key="2">
    <source>
        <dbReference type="EMBL" id="ANA87209.1"/>
    </source>
</evidence>
<organism evidence="2 3">
    <name type="scientific">Gordonia phage KatherineG</name>
    <dbReference type="NCBI Taxonomy" id="1838070"/>
    <lineage>
        <taxon>Viruses</taxon>
        <taxon>Duplodnaviria</taxon>
        <taxon>Heunggongvirae</taxon>
        <taxon>Uroviricota</taxon>
        <taxon>Caudoviricetes</taxon>
        <taxon>Soupsvirus</taxon>
        <taxon>Soupsvirus soups</taxon>
    </lineage>
</organism>
<sequence length="156" mass="17226">MSDNIIKEGKYVVGNPNTSFGDQRRATSFNVGDFVFSDYDQPADHDGDVLVRRYSDHKEGYISAESLTPADTKSLIASLRAQVDELEARLQAEEEAAKKIEVTHTGVYRVGDIGFLISDGLTHLFSGIDGSWLPVSKTNHPHLFDDVVEKIELASL</sequence>
<dbReference type="EMBL" id="KU998251">
    <property type="protein sequence ID" value="ANA87209.1"/>
    <property type="molecule type" value="Genomic_DNA"/>
</dbReference>
<gene>
    <name evidence="2" type="primary">76</name>
    <name evidence="2" type="ORF">PBI_KATHERINEG_76</name>
</gene>
<dbReference type="GeneID" id="28378435"/>
<dbReference type="Proteomes" id="UP000201990">
    <property type="component" value="Segment"/>
</dbReference>
<feature type="coiled-coil region" evidence="1">
    <location>
        <begin position="76"/>
        <end position="103"/>
    </location>
</feature>
<evidence type="ECO:0000313" key="3">
    <source>
        <dbReference type="Proteomes" id="UP000201990"/>
    </source>
</evidence>
<proteinExistence type="predicted"/>
<reference evidence="2 3" key="1">
    <citation type="submission" date="2016-03" db="EMBL/GenBank/DDBJ databases">
        <authorList>
            <person name="Montgomery M.T."/>
            <person name="Guerrero C.A."/>
            <person name="Mavrich T.N."/>
            <person name="Pope W.H."/>
            <person name="Garlena R.A."/>
            <person name="Russell D.A."/>
            <person name="Jacobs-Sera D."/>
            <person name="Hendrix R.W."/>
            <person name="Hatfull G.F."/>
        </authorList>
    </citation>
    <scope>NUCLEOTIDE SEQUENCE [LARGE SCALE GENOMIC DNA]</scope>
</reference>
<accession>A0A160DGQ4</accession>